<dbReference type="Proteomes" id="UP001085076">
    <property type="component" value="Miscellaneous, Linkage group lg07"/>
</dbReference>
<dbReference type="AlphaFoldDB" id="A0A9D5H9B5"/>
<keyword evidence="3" id="KW-1185">Reference proteome</keyword>
<dbReference type="GO" id="GO:0045053">
    <property type="term" value="P:protein retention in Golgi apparatus"/>
    <property type="evidence" value="ECO:0007669"/>
    <property type="project" value="TreeGrafter"/>
</dbReference>
<dbReference type="PANTHER" id="PTHR16166">
    <property type="entry name" value="VACUOLAR PROTEIN SORTING-ASSOCIATED PROTEIN VPS13"/>
    <property type="match status" value="1"/>
</dbReference>
<dbReference type="PROSITE" id="PS51257">
    <property type="entry name" value="PROKAR_LIPOPROTEIN"/>
    <property type="match status" value="1"/>
</dbReference>
<feature type="transmembrane region" description="Helical" evidence="1">
    <location>
        <begin position="65"/>
        <end position="86"/>
    </location>
</feature>
<protein>
    <submittedName>
        <fullName evidence="2">Uncharacterized protein</fullName>
    </submittedName>
</protein>
<dbReference type="OrthoDB" id="428159at2759"/>
<name>A0A9D5H9B5_9LILI</name>
<dbReference type="GO" id="GO:0006623">
    <property type="term" value="P:protein targeting to vacuole"/>
    <property type="evidence" value="ECO:0007669"/>
    <property type="project" value="TreeGrafter"/>
</dbReference>
<reference evidence="2" key="2">
    <citation type="journal article" date="2022" name="Hortic Res">
        <title>The genome of Dioscorea zingiberensis sheds light on the biosynthesis, origin and evolution of the medicinally important diosgenin saponins.</title>
        <authorList>
            <person name="Li Y."/>
            <person name="Tan C."/>
            <person name="Li Z."/>
            <person name="Guo J."/>
            <person name="Li S."/>
            <person name="Chen X."/>
            <person name="Wang C."/>
            <person name="Dai X."/>
            <person name="Yang H."/>
            <person name="Song W."/>
            <person name="Hou L."/>
            <person name="Xu J."/>
            <person name="Tong Z."/>
            <person name="Xu A."/>
            <person name="Yuan X."/>
            <person name="Wang W."/>
            <person name="Yang Q."/>
            <person name="Chen L."/>
            <person name="Sun Z."/>
            <person name="Wang K."/>
            <person name="Pan B."/>
            <person name="Chen J."/>
            <person name="Bao Y."/>
            <person name="Liu F."/>
            <person name="Qi X."/>
            <person name="Gang D.R."/>
            <person name="Wen J."/>
            <person name="Li J."/>
        </authorList>
    </citation>
    <scope>NUCLEOTIDE SEQUENCE</scope>
    <source>
        <strain evidence="2">Dzin_1.0</strain>
    </source>
</reference>
<keyword evidence="1" id="KW-0472">Membrane</keyword>
<gene>
    <name evidence="2" type="ORF">J5N97_025066</name>
</gene>
<evidence type="ECO:0000313" key="3">
    <source>
        <dbReference type="Proteomes" id="UP001085076"/>
    </source>
</evidence>
<proteinExistence type="predicted"/>
<dbReference type="EMBL" id="JAGGNH010000007">
    <property type="protein sequence ID" value="KAJ0968149.1"/>
    <property type="molecule type" value="Genomic_DNA"/>
</dbReference>
<sequence length="189" mass="19512">MLQDKCMPYQKTCLHSYQSIGISCTSMLMKMFLWVPGSSVLMSSILMKGASAMGLLKIASGRPKLVIHVLHPLTGVAVVFGSAGVIGNPMDFARNVGIGIKDLLSVSTQGIVQSPSGLFTGIAQGSKGLLSNTVYAISSATTQFSKAAHKGLTGLLQSPIRGPENHGLPGVLSGIAMGTAGLVARPMNG</sequence>
<comment type="caution">
    <text evidence="2">The sequence shown here is derived from an EMBL/GenBank/DDBJ whole genome shotgun (WGS) entry which is preliminary data.</text>
</comment>
<keyword evidence="1" id="KW-1133">Transmembrane helix</keyword>
<keyword evidence="1" id="KW-0812">Transmembrane</keyword>
<evidence type="ECO:0000313" key="2">
    <source>
        <dbReference type="EMBL" id="KAJ0968149.1"/>
    </source>
</evidence>
<accession>A0A9D5H9B5</accession>
<organism evidence="2 3">
    <name type="scientific">Dioscorea zingiberensis</name>
    <dbReference type="NCBI Taxonomy" id="325984"/>
    <lineage>
        <taxon>Eukaryota</taxon>
        <taxon>Viridiplantae</taxon>
        <taxon>Streptophyta</taxon>
        <taxon>Embryophyta</taxon>
        <taxon>Tracheophyta</taxon>
        <taxon>Spermatophyta</taxon>
        <taxon>Magnoliopsida</taxon>
        <taxon>Liliopsida</taxon>
        <taxon>Dioscoreales</taxon>
        <taxon>Dioscoreaceae</taxon>
        <taxon>Dioscorea</taxon>
    </lineage>
</organism>
<reference evidence="2" key="1">
    <citation type="submission" date="2021-03" db="EMBL/GenBank/DDBJ databases">
        <authorList>
            <person name="Li Z."/>
            <person name="Yang C."/>
        </authorList>
    </citation>
    <scope>NUCLEOTIDE SEQUENCE</scope>
    <source>
        <strain evidence="2">Dzin_1.0</strain>
        <tissue evidence="2">Leaf</tissue>
    </source>
</reference>
<dbReference type="InterPro" id="IPR026847">
    <property type="entry name" value="VPS13"/>
</dbReference>
<feature type="transmembrane region" description="Helical" evidence="1">
    <location>
        <begin position="31"/>
        <end position="53"/>
    </location>
</feature>
<dbReference type="PANTHER" id="PTHR16166:SF143">
    <property type="entry name" value="PROTEIN SORTING-ASSOCIATED PROTEIN, PUTATIVE (DUF1162)-RELATED"/>
    <property type="match status" value="1"/>
</dbReference>
<evidence type="ECO:0000256" key="1">
    <source>
        <dbReference type="SAM" id="Phobius"/>
    </source>
</evidence>